<feature type="region of interest" description="Disordered" evidence="1">
    <location>
        <begin position="80"/>
        <end position="100"/>
    </location>
</feature>
<reference evidence="2" key="1">
    <citation type="submission" date="2013-04" db="EMBL/GenBank/DDBJ databases">
        <authorList>
            <person name="Qu J."/>
            <person name="Murali S.C."/>
            <person name="Bandaranaike D."/>
            <person name="Bellair M."/>
            <person name="Blankenburg K."/>
            <person name="Chao H."/>
            <person name="Dinh H."/>
            <person name="Doddapaneni H."/>
            <person name="Downs B."/>
            <person name="Dugan-Rocha S."/>
            <person name="Elkadiri S."/>
            <person name="Gnanaolivu R.D."/>
            <person name="Hernandez B."/>
            <person name="Javaid M."/>
            <person name="Jayaseelan J.C."/>
            <person name="Lee S."/>
            <person name="Li M."/>
            <person name="Ming W."/>
            <person name="Munidasa M."/>
            <person name="Muniz J."/>
            <person name="Nguyen L."/>
            <person name="Ongeri F."/>
            <person name="Osuji N."/>
            <person name="Pu L.-L."/>
            <person name="Puazo M."/>
            <person name="Qu C."/>
            <person name="Quiroz J."/>
            <person name="Raj R."/>
            <person name="Weissenberger G."/>
            <person name="Xin Y."/>
            <person name="Zou X."/>
            <person name="Han Y."/>
            <person name="Richards S."/>
            <person name="Worley K."/>
            <person name="Muzny D."/>
            <person name="Gibbs R."/>
        </authorList>
    </citation>
    <scope>NUCLEOTIDE SEQUENCE</scope>
    <source>
        <strain evidence="2">Sampled in the wild</strain>
    </source>
</reference>
<organism evidence="2 3">
    <name type="scientific">Ladona fulva</name>
    <name type="common">Scarce chaser dragonfly</name>
    <name type="synonym">Libellula fulva</name>
    <dbReference type="NCBI Taxonomy" id="123851"/>
    <lineage>
        <taxon>Eukaryota</taxon>
        <taxon>Metazoa</taxon>
        <taxon>Ecdysozoa</taxon>
        <taxon>Arthropoda</taxon>
        <taxon>Hexapoda</taxon>
        <taxon>Insecta</taxon>
        <taxon>Pterygota</taxon>
        <taxon>Palaeoptera</taxon>
        <taxon>Odonata</taxon>
        <taxon>Epiprocta</taxon>
        <taxon>Anisoptera</taxon>
        <taxon>Libelluloidea</taxon>
        <taxon>Libellulidae</taxon>
        <taxon>Ladona</taxon>
    </lineage>
</organism>
<gene>
    <name evidence="2" type="ORF">J437_LFUL002846</name>
</gene>
<keyword evidence="3" id="KW-1185">Reference proteome</keyword>
<feature type="non-terminal residue" evidence="2">
    <location>
        <position position="100"/>
    </location>
</feature>
<dbReference type="OrthoDB" id="424543at2759"/>
<sequence>MLRKVYVPICKQGEWRRRHDREIRNPFKGGDITKEIKSRRWAGQILKKGWVGCELKEVLKRGRPLQRWWNQVKTDLEKVGAREEDAEDRSRWGSGGCHMG</sequence>
<comment type="caution">
    <text evidence="2">The sequence shown here is derived from an EMBL/GenBank/DDBJ whole genome shotgun (WGS) entry which is preliminary data.</text>
</comment>
<evidence type="ECO:0000256" key="1">
    <source>
        <dbReference type="SAM" id="MobiDB-lite"/>
    </source>
</evidence>
<reference evidence="2" key="2">
    <citation type="submission" date="2017-10" db="EMBL/GenBank/DDBJ databases">
        <title>Ladona fulva Genome sequencing and assembly.</title>
        <authorList>
            <person name="Murali S."/>
            <person name="Richards S."/>
            <person name="Bandaranaike D."/>
            <person name="Bellair M."/>
            <person name="Blankenburg K."/>
            <person name="Chao H."/>
            <person name="Dinh H."/>
            <person name="Doddapaneni H."/>
            <person name="Dugan-Rocha S."/>
            <person name="Elkadiri S."/>
            <person name="Gnanaolivu R."/>
            <person name="Hernandez B."/>
            <person name="Skinner E."/>
            <person name="Javaid M."/>
            <person name="Lee S."/>
            <person name="Li M."/>
            <person name="Ming W."/>
            <person name="Munidasa M."/>
            <person name="Muniz J."/>
            <person name="Nguyen L."/>
            <person name="Hughes D."/>
            <person name="Osuji N."/>
            <person name="Pu L.-L."/>
            <person name="Puazo M."/>
            <person name="Qu C."/>
            <person name="Quiroz J."/>
            <person name="Raj R."/>
            <person name="Weissenberger G."/>
            <person name="Xin Y."/>
            <person name="Zou X."/>
            <person name="Han Y."/>
            <person name="Worley K."/>
            <person name="Muzny D."/>
            <person name="Gibbs R."/>
        </authorList>
    </citation>
    <scope>NUCLEOTIDE SEQUENCE</scope>
    <source>
        <strain evidence="2">Sampled in the wild</strain>
    </source>
</reference>
<dbReference type="Proteomes" id="UP000792457">
    <property type="component" value="Unassembled WGS sequence"/>
</dbReference>
<accession>A0A8K0K3U2</accession>
<dbReference type="EMBL" id="KZ308297">
    <property type="protein sequence ID" value="KAG8226800.1"/>
    <property type="molecule type" value="Genomic_DNA"/>
</dbReference>
<evidence type="ECO:0000313" key="2">
    <source>
        <dbReference type="EMBL" id="KAG8226800.1"/>
    </source>
</evidence>
<proteinExistence type="predicted"/>
<protein>
    <submittedName>
        <fullName evidence="2">Uncharacterized protein</fullName>
    </submittedName>
</protein>
<feature type="compositionally biased region" description="Basic and acidic residues" evidence="1">
    <location>
        <begin position="80"/>
        <end position="91"/>
    </location>
</feature>
<evidence type="ECO:0000313" key="3">
    <source>
        <dbReference type="Proteomes" id="UP000792457"/>
    </source>
</evidence>
<name>A0A8K0K3U2_LADFU</name>
<dbReference type="AlphaFoldDB" id="A0A8K0K3U2"/>